<dbReference type="RefSeq" id="WP_121195586.1">
    <property type="nucleotide sequence ID" value="NZ_RBKU01000001.1"/>
</dbReference>
<evidence type="ECO:0000313" key="2">
    <source>
        <dbReference type="Proteomes" id="UP000268007"/>
    </source>
</evidence>
<evidence type="ECO:0000313" key="1">
    <source>
        <dbReference type="EMBL" id="RKR79977.1"/>
    </source>
</evidence>
<accession>A0A495IT94</accession>
<name>A0A495IT94_9SPHI</name>
<dbReference type="EMBL" id="RBKU01000001">
    <property type="protein sequence ID" value="RKR79977.1"/>
    <property type="molecule type" value="Genomic_DNA"/>
</dbReference>
<proteinExistence type="predicted"/>
<sequence length="76" mass="8255">MGQSLRITIGGQDHAFKLVKPAALVKATEEIPVEVNGQVVTLVRQGRSWRVLENDSGISDAVAEAIGKAIILRYRI</sequence>
<dbReference type="AlphaFoldDB" id="A0A495IT94"/>
<dbReference type="OrthoDB" id="798105at2"/>
<keyword evidence="2" id="KW-1185">Reference proteome</keyword>
<reference evidence="1 2" key="1">
    <citation type="submission" date="2018-10" db="EMBL/GenBank/DDBJ databases">
        <title>Genomic Encyclopedia of Archaeal and Bacterial Type Strains, Phase II (KMG-II): from individual species to whole genera.</title>
        <authorList>
            <person name="Goeker M."/>
        </authorList>
    </citation>
    <scope>NUCLEOTIDE SEQUENCE [LARGE SCALE GENOMIC DNA]</scope>
    <source>
        <strain evidence="1 2">DSM 18602</strain>
    </source>
</reference>
<protein>
    <submittedName>
        <fullName evidence="1">Uncharacterized protein</fullName>
    </submittedName>
</protein>
<comment type="caution">
    <text evidence="1">The sequence shown here is derived from an EMBL/GenBank/DDBJ whole genome shotgun (WGS) entry which is preliminary data.</text>
</comment>
<organism evidence="1 2">
    <name type="scientific">Mucilaginibacter gracilis</name>
    <dbReference type="NCBI Taxonomy" id="423350"/>
    <lineage>
        <taxon>Bacteria</taxon>
        <taxon>Pseudomonadati</taxon>
        <taxon>Bacteroidota</taxon>
        <taxon>Sphingobacteriia</taxon>
        <taxon>Sphingobacteriales</taxon>
        <taxon>Sphingobacteriaceae</taxon>
        <taxon>Mucilaginibacter</taxon>
    </lineage>
</organism>
<gene>
    <name evidence="1" type="ORF">BDD43_0063</name>
</gene>
<dbReference type="Proteomes" id="UP000268007">
    <property type="component" value="Unassembled WGS sequence"/>
</dbReference>